<evidence type="ECO:0000313" key="4">
    <source>
        <dbReference type="EMBL" id="CBG75357.1"/>
    </source>
</evidence>
<gene>
    <name evidence="4" type="ordered locus">SCAB_84071</name>
</gene>
<evidence type="ECO:0000256" key="1">
    <source>
        <dbReference type="ARBA" id="ARBA00007169"/>
    </source>
</evidence>
<organism evidence="4 5">
    <name type="scientific">Streptomyces scabiei (strain 87.22)</name>
    <dbReference type="NCBI Taxonomy" id="680198"/>
    <lineage>
        <taxon>Bacteria</taxon>
        <taxon>Bacillati</taxon>
        <taxon>Actinomycetota</taxon>
        <taxon>Actinomycetes</taxon>
        <taxon>Kitasatosporales</taxon>
        <taxon>Streptomycetaceae</taxon>
        <taxon>Streptomyces</taxon>
    </lineage>
</organism>
<name>C9YYJ8_STRSW</name>
<dbReference type="EMBL" id="FN554889">
    <property type="protein sequence ID" value="CBG75357.1"/>
    <property type="molecule type" value="Genomic_DNA"/>
</dbReference>
<dbReference type="SMART" id="SM00824">
    <property type="entry name" value="PKS_TE"/>
    <property type="match status" value="1"/>
</dbReference>
<dbReference type="GO" id="GO:0008610">
    <property type="term" value="P:lipid biosynthetic process"/>
    <property type="evidence" value="ECO:0007669"/>
    <property type="project" value="TreeGrafter"/>
</dbReference>
<evidence type="ECO:0000313" key="5">
    <source>
        <dbReference type="Proteomes" id="UP000001444"/>
    </source>
</evidence>
<dbReference type="eggNOG" id="COG3208">
    <property type="taxonomic scope" value="Bacteria"/>
</dbReference>
<protein>
    <submittedName>
        <fullName evidence="4">Putative thioesterase</fullName>
    </submittedName>
</protein>
<dbReference type="PANTHER" id="PTHR11487:SF0">
    <property type="entry name" value="S-ACYL FATTY ACID SYNTHASE THIOESTERASE, MEDIUM CHAIN"/>
    <property type="match status" value="1"/>
</dbReference>
<dbReference type="KEGG" id="scb:SCAB_84071"/>
<accession>C9YYJ8</accession>
<dbReference type="InterPro" id="IPR029058">
    <property type="entry name" value="AB_hydrolase_fold"/>
</dbReference>
<keyword evidence="5" id="KW-1185">Reference proteome</keyword>
<feature type="domain" description="Thioesterase TesA-like" evidence="3">
    <location>
        <begin position="56"/>
        <end position="280"/>
    </location>
</feature>
<dbReference type="InterPro" id="IPR012223">
    <property type="entry name" value="TEII"/>
</dbReference>
<dbReference type="Proteomes" id="UP000001444">
    <property type="component" value="Chromosome"/>
</dbReference>
<keyword evidence="2" id="KW-0378">Hydrolase</keyword>
<comment type="similarity">
    <text evidence="1">Belongs to the thioesterase family.</text>
</comment>
<evidence type="ECO:0000259" key="3">
    <source>
        <dbReference type="SMART" id="SM00824"/>
    </source>
</evidence>
<dbReference type="Gene3D" id="3.40.50.1820">
    <property type="entry name" value="alpha/beta hydrolase"/>
    <property type="match status" value="1"/>
</dbReference>
<dbReference type="InterPro" id="IPR001031">
    <property type="entry name" value="Thioesterase"/>
</dbReference>
<dbReference type="SUPFAM" id="SSF53474">
    <property type="entry name" value="alpha/beta-Hydrolases"/>
    <property type="match status" value="1"/>
</dbReference>
<reference evidence="4 5" key="1">
    <citation type="journal article" date="2010" name="Mol. Plant Microbe Interact.">
        <title>Streptomyces scabies 87-22 contains a coronafacic acid-like biosynthetic cluster that contributes to plant-microbe interactions.</title>
        <authorList>
            <person name="Bignell D.R."/>
            <person name="Seipke R.F."/>
            <person name="Huguet-Tapia J.C."/>
            <person name="Chambers A.H."/>
            <person name="Parry R.J."/>
            <person name="Loria R."/>
        </authorList>
    </citation>
    <scope>NUCLEOTIDE SEQUENCE [LARGE SCALE GENOMIC DNA]</scope>
    <source>
        <strain evidence="4 5">87.22</strain>
    </source>
</reference>
<dbReference type="Pfam" id="PF00975">
    <property type="entry name" value="Thioesterase"/>
    <property type="match status" value="1"/>
</dbReference>
<dbReference type="STRING" id="680198.SCAB_84071"/>
<dbReference type="PANTHER" id="PTHR11487">
    <property type="entry name" value="THIOESTERASE"/>
    <property type="match status" value="1"/>
</dbReference>
<dbReference type="GO" id="GO:0016787">
    <property type="term" value="F:hydrolase activity"/>
    <property type="evidence" value="ECO:0007669"/>
    <property type="project" value="UniProtKB-KW"/>
</dbReference>
<dbReference type="HOGENOM" id="CLU_070456_1_2_11"/>
<evidence type="ECO:0000256" key="2">
    <source>
        <dbReference type="ARBA" id="ARBA00022801"/>
    </source>
</evidence>
<sequence>MARGGRHRFGLPNLRYVAGRHMNYQREGRTMDRSTEDPDLWLRCFVAAPRARTRLVCFPHAGGSASAYHAMAGALPPAAEVLAVQYPGRQDRRGEKCVDNLPELVDRLVPVLTASADDRPLALFGHSMGATLAYEVARRLEREGGANSPVTVFLSGRRAPRFERSEYIHQRDDQGILRELELLGGSGAVALADPEILQMVMPALRGDYRAAETYVHVPGPPLRCPVVALTGDADPRAAVAEVEAWREYTEGPFATQVFKGGHFFLNDHPDAVHSTVRDRLSSLPVFGAGTH</sequence>
<dbReference type="AlphaFoldDB" id="C9YYJ8"/>
<dbReference type="InterPro" id="IPR020802">
    <property type="entry name" value="TesA-like"/>
</dbReference>
<proteinExistence type="inferred from homology"/>